<proteinExistence type="predicted"/>
<dbReference type="Proteomes" id="UP001160625">
    <property type="component" value="Unassembled WGS sequence"/>
</dbReference>
<sequence length="149" mass="15730">MLPLLLSLLAAEPFDVAAHSAILSTHAEGAQLYECKAAADGALHWVFREPIATLIVDGRTVGRHYAGPKWALDDGSVVQGKMVGTTPGATAADIPELKLQVVDRHGDGRLKEAAFVYRLHTKGGVLDGTCAMAGALQSAPYSADYVFTK</sequence>
<dbReference type="InterPro" id="IPR021851">
    <property type="entry name" value="DUF3455"/>
</dbReference>
<dbReference type="PANTHER" id="PTHR35567:SF1">
    <property type="entry name" value="CONSERVED FUNGAL PROTEIN (AFU_ORTHOLOGUE AFUA_1G14230)"/>
    <property type="match status" value="1"/>
</dbReference>
<protein>
    <submittedName>
        <fullName evidence="1">DUF3455 domain-containing protein</fullName>
    </submittedName>
</protein>
<comment type="caution">
    <text evidence="1">The sequence shown here is derived from an EMBL/GenBank/DDBJ whole genome shotgun (WGS) entry which is preliminary data.</text>
</comment>
<gene>
    <name evidence="1" type="ORF">QGN17_04520</name>
</gene>
<dbReference type="RefSeq" id="WP_281045140.1">
    <property type="nucleotide sequence ID" value="NZ_JARYGZ010000001.1"/>
</dbReference>
<evidence type="ECO:0000313" key="2">
    <source>
        <dbReference type="Proteomes" id="UP001160625"/>
    </source>
</evidence>
<dbReference type="Pfam" id="PF11937">
    <property type="entry name" value="DUF3455"/>
    <property type="match status" value="2"/>
</dbReference>
<dbReference type="EMBL" id="JARYGZ010000001">
    <property type="protein sequence ID" value="MDH7637987.1"/>
    <property type="molecule type" value="Genomic_DNA"/>
</dbReference>
<keyword evidence="2" id="KW-1185">Reference proteome</keyword>
<reference evidence="1" key="1">
    <citation type="submission" date="2023-04" db="EMBL/GenBank/DDBJ databases">
        <title>Sphingomonas sp. MAHUQ-71 isolated from rice field.</title>
        <authorList>
            <person name="Huq M.A."/>
        </authorList>
    </citation>
    <scope>NUCLEOTIDE SEQUENCE</scope>
    <source>
        <strain evidence="1">MAHUQ-71</strain>
    </source>
</reference>
<accession>A0ABT6MYB3</accession>
<evidence type="ECO:0000313" key="1">
    <source>
        <dbReference type="EMBL" id="MDH7637987.1"/>
    </source>
</evidence>
<organism evidence="1 2">
    <name type="scientific">Sphingomonas oryzagri</name>
    <dbReference type="NCBI Taxonomy" id="3042314"/>
    <lineage>
        <taxon>Bacteria</taxon>
        <taxon>Pseudomonadati</taxon>
        <taxon>Pseudomonadota</taxon>
        <taxon>Alphaproteobacteria</taxon>
        <taxon>Sphingomonadales</taxon>
        <taxon>Sphingomonadaceae</taxon>
        <taxon>Sphingomonas</taxon>
    </lineage>
</organism>
<dbReference type="PANTHER" id="PTHR35567">
    <property type="entry name" value="MALATE DEHYDROGENASE (AFU_ORTHOLOGUE AFUA_2G13800)"/>
    <property type="match status" value="1"/>
</dbReference>
<name>A0ABT6MYB3_9SPHN</name>